<evidence type="ECO:0000259" key="4">
    <source>
        <dbReference type="PROSITE" id="PS50102"/>
    </source>
</evidence>
<feature type="domain" description="RRM" evidence="4">
    <location>
        <begin position="400"/>
        <end position="474"/>
    </location>
</feature>
<dbReference type="Pfam" id="PF00076">
    <property type="entry name" value="RRM_1"/>
    <property type="match status" value="3"/>
</dbReference>
<proteinExistence type="predicted"/>
<dbReference type="GO" id="GO:0003723">
    <property type="term" value="F:RNA binding"/>
    <property type="evidence" value="ECO:0007669"/>
    <property type="project" value="UniProtKB-UniRule"/>
</dbReference>
<evidence type="ECO:0000256" key="2">
    <source>
        <dbReference type="ARBA" id="ARBA00022884"/>
    </source>
</evidence>
<reference evidence="5" key="1">
    <citation type="submission" date="2006-10" db="EMBL/GenBank/DDBJ databases">
        <authorList>
            <person name="Amadeo P."/>
            <person name="Zhao Q."/>
            <person name="Wortman J."/>
            <person name="Fraser-Liggett C."/>
            <person name="Carlton J."/>
        </authorList>
    </citation>
    <scope>NUCLEOTIDE SEQUENCE</scope>
    <source>
        <strain evidence="5">G3</strain>
    </source>
</reference>
<dbReference type="VEuPathDB" id="TrichDB:TVAGG3_0358020"/>
<dbReference type="EMBL" id="DS113509">
    <property type="protein sequence ID" value="EAY03299.1"/>
    <property type="molecule type" value="Genomic_DNA"/>
</dbReference>
<dbReference type="Gene3D" id="3.30.70.330">
    <property type="match status" value="3"/>
</dbReference>
<keyword evidence="2 3" id="KW-0694">RNA-binding</keyword>
<dbReference type="VEuPathDB" id="TrichDB:TVAG_193690"/>
<accession>A2EVM0</accession>
<dbReference type="AlphaFoldDB" id="A2EVM0"/>
<keyword evidence="6" id="KW-1185">Reference proteome</keyword>
<dbReference type="OrthoDB" id="167718at2759"/>
<dbReference type="SUPFAM" id="SSF54928">
    <property type="entry name" value="RNA-binding domain, RBD"/>
    <property type="match status" value="2"/>
</dbReference>
<dbReference type="SMR" id="A2EVM0"/>
<dbReference type="PANTHER" id="PTHR24012">
    <property type="entry name" value="RNA BINDING PROTEIN"/>
    <property type="match status" value="1"/>
</dbReference>
<protein>
    <recommendedName>
        <fullName evidence="4">RRM domain-containing protein</fullName>
    </recommendedName>
</protein>
<evidence type="ECO:0000313" key="5">
    <source>
        <dbReference type="EMBL" id="EAY03299.1"/>
    </source>
</evidence>
<evidence type="ECO:0000256" key="1">
    <source>
        <dbReference type="ARBA" id="ARBA00022737"/>
    </source>
</evidence>
<keyword evidence="1" id="KW-0677">Repeat</keyword>
<organism evidence="5 6">
    <name type="scientific">Trichomonas vaginalis (strain ATCC PRA-98 / G3)</name>
    <dbReference type="NCBI Taxonomy" id="412133"/>
    <lineage>
        <taxon>Eukaryota</taxon>
        <taxon>Metamonada</taxon>
        <taxon>Parabasalia</taxon>
        <taxon>Trichomonadida</taxon>
        <taxon>Trichomonadidae</taxon>
        <taxon>Trichomonas</taxon>
    </lineage>
</organism>
<evidence type="ECO:0000256" key="3">
    <source>
        <dbReference type="PROSITE-ProRule" id="PRU00176"/>
    </source>
</evidence>
<reference evidence="5" key="2">
    <citation type="journal article" date="2007" name="Science">
        <title>Draft genome sequence of the sexually transmitted pathogen Trichomonas vaginalis.</title>
        <authorList>
            <person name="Carlton J.M."/>
            <person name="Hirt R.P."/>
            <person name="Silva J.C."/>
            <person name="Delcher A.L."/>
            <person name="Schatz M."/>
            <person name="Zhao Q."/>
            <person name="Wortman J.R."/>
            <person name="Bidwell S.L."/>
            <person name="Alsmark U.C.M."/>
            <person name="Besteiro S."/>
            <person name="Sicheritz-Ponten T."/>
            <person name="Noel C.J."/>
            <person name="Dacks J.B."/>
            <person name="Foster P.G."/>
            <person name="Simillion C."/>
            <person name="Van de Peer Y."/>
            <person name="Miranda-Saavedra D."/>
            <person name="Barton G.J."/>
            <person name="Westrop G.D."/>
            <person name="Mueller S."/>
            <person name="Dessi D."/>
            <person name="Fiori P.L."/>
            <person name="Ren Q."/>
            <person name="Paulsen I."/>
            <person name="Zhang H."/>
            <person name="Bastida-Corcuera F.D."/>
            <person name="Simoes-Barbosa A."/>
            <person name="Brown M.T."/>
            <person name="Hayes R.D."/>
            <person name="Mukherjee M."/>
            <person name="Okumura C.Y."/>
            <person name="Schneider R."/>
            <person name="Smith A.J."/>
            <person name="Vanacova S."/>
            <person name="Villalvazo M."/>
            <person name="Haas B.J."/>
            <person name="Pertea M."/>
            <person name="Feldblyum T.V."/>
            <person name="Utterback T.R."/>
            <person name="Shu C.L."/>
            <person name="Osoegawa K."/>
            <person name="de Jong P.J."/>
            <person name="Hrdy I."/>
            <person name="Horvathova L."/>
            <person name="Zubacova Z."/>
            <person name="Dolezal P."/>
            <person name="Malik S.B."/>
            <person name="Logsdon J.M. Jr."/>
            <person name="Henze K."/>
            <person name="Gupta A."/>
            <person name="Wang C.C."/>
            <person name="Dunne R.L."/>
            <person name="Upcroft J.A."/>
            <person name="Upcroft P."/>
            <person name="White O."/>
            <person name="Salzberg S.L."/>
            <person name="Tang P."/>
            <person name="Chiu C.-H."/>
            <person name="Lee Y.-S."/>
            <person name="Embley T.M."/>
            <person name="Coombs G.H."/>
            <person name="Mottram J.C."/>
            <person name="Tachezy J."/>
            <person name="Fraser-Liggett C.M."/>
            <person name="Johnson P.J."/>
        </authorList>
    </citation>
    <scope>NUCLEOTIDE SEQUENCE [LARGE SCALE GENOMIC DNA]</scope>
    <source>
        <strain evidence="5">G3</strain>
    </source>
</reference>
<evidence type="ECO:0000313" key="6">
    <source>
        <dbReference type="Proteomes" id="UP000001542"/>
    </source>
</evidence>
<dbReference type="KEGG" id="tva:4761131"/>
<name>A2EVM0_TRIV3</name>
<gene>
    <name evidence="5" type="ORF">TVAG_193690</name>
</gene>
<feature type="domain" description="RRM" evidence="4">
    <location>
        <begin position="309"/>
        <end position="390"/>
    </location>
</feature>
<dbReference type="InterPro" id="IPR035979">
    <property type="entry name" value="RBD_domain_sf"/>
</dbReference>
<dbReference type="CDD" id="cd00590">
    <property type="entry name" value="RRM_SF"/>
    <property type="match status" value="3"/>
</dbReference>
<dbReference type="FunFam" id="3.30.70.330:FF:002149">
    <property type="match status" value="1"/>
</dbReference>
<sequence length="497" mass="57358">MEQYQAYVVNGVVSDLSLDDIANNVSIATQNKVSSFQFDTTPSSRSLAFVFENKITLKAMKEQFPEAKVYPVVEFDDHVSRNTVIYLTNFPEGVTTIGIQQIVKSFGETVSYGQLNYMHFFMMQRDYHATCIARILPYVEFQNGHFKVYLDYKQIPIIHVSQISKEFKEEDVIERIKSVKPVLKYYSKPKEDNFFTLNVLFDTIEDSNAVIKALNFMEYGDDEVLLTPYVPHDVFEKMKSWQLKIDNLSIDVKCKKIYEHFIQYGPIFSVNIFKKGSCTAYILFMANESATKAKENEQNVTFVNATNYNMIYVSHLPHNVKQDEIKQLFPKAANIQINPNANRGFPPQVILSFENEEDGKLALEKGNQTFVRGIRLLCNPRISKENLLKQNQGVQDKPDRTIVIKNLEWDITFEEVAKLCAEFGTVDRLSVKNGPTFSTAIAQYTEVEMAQKAIKEMVEYQMNDRWVSVEAYNPMTSRNQAKHIEQRRFQGRGGYNK</sequence>
<dbReference type="Proteomes" id="UP000001542">
    <property type="component" value="Unassembled WGS sequence"/>
</dbReference>
<dbReference type="PROSITE" id="PS50102">
    <property type="entry name" value="RRM"/>
    <property type="match status" value="2"/>
</dbReference>
<dbReference type="SMART" id="SM00360">
    <property type="entry name" value="RRM"/>
    <property type="match status" value="4"/>
</dbReference>
<dbReference type="RefSeq" id="XP_001315522.1">
    <property type="nucleotide sequence ID" value="XM_001315487.1"/>
</dbReference>
<dbReference type="InterPro" id="IPR012677">
    <property type="entry name" value="Nucleotide-bd_a/b_plait_sf"/>
</dbReference>
<dbReference type="InParanoid" id="A2EVM0"/>
<dbReference type="InterPro" id="IPR000504">
    <property type="entry name" value="RRM_dom"/>
</dbReference>